<dbReference type="Pfam" id="PF08812">
    <property type="entry name" value="YtxC"/>
    <property type="match status" value="1"/>
</dbReference>
<gene>
    <name evidence="1" type="ORF">IAC95_04725</name>
</gene>
<reference evidence="1" key="2">
    <citation type="journal article" date="2021" name="PeerJ">
        <title>Extensive microbial diversity within the chicken gut microbiome revealed by metagenomics and culture.</title>
        <authorList>
            <person name="Gilroy R."/>
            <person name="Ravi A."/>
            <person name="Getino M."/>
            <person name="Pursley I."/>
            <person name="Horton D.L."/>
            <person name="Alikhan N.F."/>
            <person name="Baker D."/>
            <person name="Gharbi K."/>
            <person name="Hall N."/>
            <person name="Watson M."/>
            <person name="Adriaenssens E.M."/>
            <person name="Foster-Nyarko E."/>
            <person name="Jarju S."/>
            <person name="Secka A."/>
            <person name="Antonio M."/>
            <person name="Oren A."/>
            <person name="Chaudhuri R.R."/>
            <person name="La Ragione R."/>
            <person name="Hildebrand F."/>
            <person name="Pallen M.J."/>
        </authorList>
    </citation>
    <scope>NUCLEOTIDE SEQUENCE</scope>
    <source>
        <strain evidence="1">CHK121-14286</strain>
    </source>
</reference>
<evidence type="ECO:0000313" key="2">
    <source>
        <dbReference type="Proteomes" id="UP000824200"/>
    </source>
</evidence>
<dbReference type="Proteomes" id="UP000824200">
    <property type="component" value="Unassembled WGS sequence"/>
</dbReference>
<proteinExistence type="predicted"/>
<dbReference type="EMBL" id="DVHL01000038">
    <property type="protein sequence ID" value="HIR66161.1"/>
    <property type="molecule type" value="Genomic_DNA"/>
</dbReference>
<dbReference type="AlphaFoldDB" id="A0A9D1E4K1"/>
<protein>
    <submittedName>
        <fullName evidence="1">Uncharacterized protein</fullName>
    </submittedName>
</protein>
<name>A0A9D1E4K1_9BACT</name>
<sequence length="249" mass="28766">MYEVTVSALRKEQHLLEHIKREAVPAIAEMDGIFTEMSDESRSYFSAACSDTYRFQLRRLLSGSIAETIALGYKNIFVRNCLHVNKGNFLQNVLINTMCVFDKTYDQQIVSKIIDVDKPVFIDGYCNFRLQPLKKKWKEIANLVAENNYILQDKQLILEFLQYLLESVYSRAEQLTVTLDKDTFMLYDGQGKVLTSCSTLAQNPTVEEEAAVNVLLLKPAKLNVYFDKQPSEDFCTVMQMFRCRFVQTQ</sequence>
<comment type="caution">
    <text evidence="1">The sequence shown here is derived from an EMBL/GenBank/DDBJ whole genome shotgun (WGS) entry which is preliminary data.</text>
</comment>
<reference evidence="1" key="1">
    <citation type="submission" date="2020-10" db="EMBL/GenBank/DDBJ databases">
        <authorList>
            <person name="Gilroy R."/>
        </authorList>
    </citation>
    <scope>NUCLEOTIDE SEQUENCE</scope>
    <source>
        <strain evidence="1">CHK121-14286</strain>
    </source>
</reference>
<dbReference type="InterPro" id="IPR014199">
    <property type="entry name" value="Spore_YtxC"/>
</dbReference>
<accession>A0A9D1E4K1</accession>
<organism evidence="1 2">
    <name type="scientific">Candidatus Fimimonas gallinarum</name>
    <dbReference type="NCBI Taxonomy" id="2840821"/>
    <lineage>
        <taxon>Bacteria</taxon>
        <taxon>Pseudomonadati</taxon>
        <taxon>Myxococcota</taxon>
        <taxon>Myxococcia</taxon>
        <taxon>Myxococcales</taxon>
        <taxon>Cystobacterineae</taxon>
        <taxon>Myxococcaceae</taxon>
        <taxon>Myxococcaceae incertae sedis</taxon>
        <taxon>Candidatus Fimimonas</taxon>
    </lineage>
</organism>
<evidence type="ECO:0000313" key="1">
    <source>
        <dbReference type="EMBL" id="HIR66161.1"/>
    </source>
</evidence>